<accession>A0A2G6K7U8</accession>
<protein>
    <submittedName>
        <fullName evidence="2">Uncharacterized protein</fullName>
    </submittedName>
</protein>
<sequence>MLKRVTWFSVGMAVGSFTMGMTFNRIRRRMIQLAPPVMARSMIDRTRSFGWRVLDAVKAGRLEMESTEAGLKARRDHHVEPIDDRLEPGDQVLVDGRPVDASRIVVVTDR</sequence>
<evidence type="ECO:0000313" key="2">
    <source>
        <dbReference type="EMBL" id="PIE31766.1"/>
    </source>
</evidence>
<evidence type="ECO:0000256" key="1">
    <source>
        <dbReference type="SAM" id="Phobius"/>
    </source>
</evidence>
<dbReference type="EMBL" id="PDSL01000066">
    <property type="protein sequence ID" value="PIE31766.1"/>
    <property type="molecule type" value="Genomic_DNA"/>
</dbReference>
<proteinExistence type="predicted"/>
<gene>
    <name evidence="2" type="ORF">CSA55_04905</name>
</gene>
<dbReference type="Proteomes" id="UP000230914">
    <property type="component" value="Unassembled WGS sequence"/>
</dbReference>
<organism evidence="2 3">
    <name type="scientific">Ilumatobacter coccineus</name>
    <dbReference type="NCBI Taxonomy" id="467094"/>
    <lineage>
        <taxon>Bacteria</taxon>
        <taxon>Bacillati</taxon>
        <taxon>Actinomycetota</taxon>
        <taxon>Acidimicrobiia</taxon>
        <taxon>Acidimicrobiales</taxon>
        <taxon>Ilumatobacteraceae</taxon>
        <taxon>Ilumatobacter</taxon>
    </lineage>
</organism>
<name>A0A2G6K7U8_9ACTN</name>
<keyword evidence="1" id="KW-1133">Transmembrane helix</keyword>
<comment type="caution">
    <text evidence="2">The sequence shown here is derived from an EMBL/GenBank/DDBJ whole genome shotgun (WGS) entry which is preliminary data.</text>
</comment>
<evidence type="ECO:0000313" key="3">
    <source>
        <dbReference type="Proteomes" id="UP000230914"/>
    </source>
</evidence>
<reference evidence="2 3" key="1">
    <citation type="submission" date="2017-10" db="EMBL/GenBank/DDBJ databases">
        <title>Novel microbial diversity and functional potential in the marine mammal oral microbiome.</title>
        <authorList>
            <person name="Dudek N.K."/>
            <person name="Sun C.L."/>
            <person name="Burstein D."/>
            <person name="Kantor R.S."/>
            <person name="Aliaga Goltsman D.S."/>
            <person name="Bik E.M."/>
            <person name="Thomas B.C."/>
            <person name="Banfield J.F."/>
            <person name="Relman D.A."/>
        </authorList>
    </citation>
    <scope>NUCLEOTIDE SEQUENCE [LARGE SCALE GENOMIC DNA]</scope>
    <source>
        <strain evidence="2">DOLJORAL78_61_10</strain>
    </source>
</reference>
<feature type="transmembrane region" description="Helical" evidence="1">
    <location>
        <begin position="6"/>
        <end position="23"/>
    </location>
</feature>
<keyword evidence="1" id="KW-0472">Membrane</keyword>
<dbReference type="AlphaFoldDB" id="A0A2G6K7U8"/>
<keyword evidence="1" id="KW-0812">Transmembrane</keyword>